<gene>
    <name evidence="2" type="ORF">AVEN_117963_1</name>
</gene>
<reference evidence="2 3" key="1">
    <citation type="journal article" date="2019" name="Sci. Rep.">
        <title>Orb-weaving spider Araneus ventricosus genome elucidates the spidroin gene catalogue.</title>
        <authorList>
            <person name="Kono N."/>
            <person name="Nakamura H."/>
            <person name="Ohtoshi R."/>
            <person name="Moran D.A.P."/>
            <person name="Shinohara A."/>
            <person name="Yoshida Y."/>
            <person name="Fujiwara M."/>
            <person name="Mori M."/>
            <person name="Tomita M."/>
            <person name="Arakawa K."/>
        </authorList>
    </citation>
    <scope>NUCLEOTIDE SEQUENCE [LARGE SCALE GENOMIC DNA]</scope>
</reference>
<dbReference type="AlphaFoldDB" id="A0A4Y2H4M7"/>
<keyword evidence="3" id="KW-1185">Reference proteome</keyword>
<dbReference type="EMBL" id="BGPR01001724">
    <property type="protein sequence ID" value="GBM60447.1"/>
    <property type="molecule type" value="Genomic_DNA"/>
</dbReference>
<name>A0A4Y2H4M7_ARAVE</name>
<feature type="compositionally biased region" description="Basic and acidic residues" evidence="1">
    <location>
        <begin position="76"/>
        <end position="88"/>
    </location>
</feature>
<sequence length="105" mass="11943">MRPISSCQLQNGVTETENPSLVRQFVELPLNLIRVGENEILPPTPEIVCGWGWRKGGDGWGRRWRGKRCVKNWTERNGTEKTRSDRAGFNDSDPIGNDESLISFE</sequence>
<proteinExistence type="predicted"/>
<organism evidence="2 3">
    <name type="scientific">Araneus ventricosus</name>
    <name type="common">Orbweaver spider</name>
    <name type="synonym">Epeira ventricosa</name>
    <dbReference type="NCBI Taxonomy" id="182803"/>
    <lineage>
        <taxon>Eukaryota</taxon>
        <taxon>Metazoa</taxon>
        <taxon>Ecdysozoa</taxon>
        <taxon>Arthropoda</taxon>
        <taxon>Chelicerata</taxon>
        <taxon>Arachnida</taxon>
        <taxon>Araneae</taxon>
        <taxon>Araneomorphae</taxon>
        <taxon>Entelegynae</taxon>
        <taxon>Araneoidea</taxon>
        <taxon>Araneidae</taxon>
        <taxon>Araneus</taxon>
    </lineage>
</organism>
<evidence type="ECO:0000313" key="2">
    <source>
        <dbReference type="EMBL" id="GBM60447.1"/>
    </source>
</evidence>
<evidence type="ECO:0000313" key="3">
    <source>
        <dbReference type="Proteomes" id="UP000499080"/>
    </source>
</evidence>
<evidence type="ECO:0000256" key="1">
    <source>
        <dbReference type="SAM" id="MobiDB-lite"/>
    </source>
</evidence>
<comment type="caution">
    <text evidence="2">The sequence shown here is derived from an EMBL/GenBank/DDBJ whole genome shotgun (WGS) entry which is preliminary data.</text>
</comment>
<dbReference type="Proteomes" id="UP000499080">
    <property type="component" value="Unassembled WGS sequence"/>
</dbReference>
<accession>A0A4Y2H4M7</accession>
<feature type="region of interest" description="Disordered" evidence="1">
    <location>
        <begin position="76"/>
        <end position="105"/>
    </location>
</feature>
<protein>
    <submittedName>
        <fullName evidence="2">Uncharacterized protein</fullName>
    </submittedName>
</protein>